<evidence type="ECO:0000259" key="8">
    <source>
        <dbReference type="PROSITE" id="PS50111"/>
    </source>
</evidence>
<dbReference type="Pfam" id="PF00015">
    <property type="entry name" value="MCPsignal"/>
    <property type="match status" value="1"/>
</dbReference>
<dbReference type="InterPro" id="IPR003660">
    <property type="entry name" value="HAMP_dom"/>
</dbReference>
<evidence type="ECO:0000256" key="4">
    <source>
        <dbReference type="ARBA" id="ARBA00023224"/>
    </source>
</evidence>
<dbReference type="GO" id="GO:0006935">
    <property type="term" value="P:chemotaxis"/>
    <property type="evidence" value="ECO:0007669"/>
    <property type="project" value="InterPro"/>
</dbReference>
<protein>
    <submittedName>
        <fullName evidence="10">Methyl-accepting chemotaxis protein</fullName>
    </submittedName>
</protein>
<dbReference type="AlphaFoldDB" id="A0A3G9JP08"/>
<evidence type="ECO:0000313" key="10">
    <source>
        <dbReference type="EMBL" id="BBH24594.1"/>
    </source>
</evidence>
<keyword evidence="7" id="KW-1133">Transmembrane helix</keyword>
<dbReference type="RefSeq" id="WP_125666783.1">
    <property type="nucleotide sequence ID" value="NZ_JACHXC010000010.1"/>
</dbReference>
<dbReference type="PROSITE" id="PS50885">
    <property type="entry name" value="HAMP"/>
    <property type="match status" value="1"/>
</dbReference>
<evidence type="ECO:0000256" key="2">
    <source>
        <dbReference type="ARBA" id="ARBA00022475"/>
    </source>
</evidence>
<dbReference type="FunFam" id="1.10.287.950:FF:000001">
    <property type="entry name" value="Methyl-accepting chemotaxis sensory transducer"/>
    <property type="match status" value="1"/>
</dbReference>
<dbReference type="EMBL" id="AP019308">
    <property type="protein sequence ID" value="BBH24594.1"/>
    <property type="molecule type" value="Genomic_DNA"/>
</dbReference>
<dbReference type="SMART" id="SM00283">
    <property type="entry name" value="MA"/>
    <property type="match status" value="1"/>
</dbReference>
<dbReference type="SMART" id="SM00304">
    <property type="entry name" value="HAMP"/>
    <property type="match status" value="1"/>
</dbReference>
<evidence type="ECO:0000256" key="1">
    <source>
        <dbReference type="ARBA" id="ARBA00004236"/>
    </source>
</evidence>
<dbReference type="KEGG" id="pbk:Back11_59390"/>
<dbReference type="PROSITE" id="PS50111">
    <property type="entry name" value="CHEMOTAXIS_TRANSDUC_2"/>
    <property type="match status" value="1"/>
</dbReference>
<accession>A0A3G9JP08</accession>
<dbReference type="Pfam" id="PF00672">
    <property type="entry name" value="HAMP"/>
    <property type="match status" value="1"/>
</dbReference>
<feature type="domain" description="Methyl-accepting transducer" evidence="8">
    <location>
        <begin position="270"/>
        <end position="513"/>
    </location>
</feature>
<gene>
    <name evidence="10" type="primary">mcp40H-26</name>
    <name evidence="10" type="ORF">Back11_59390</name>
</gene>
<keyword evidence="11" id="KW-1185">Reference proteome</keyword>
<dbReference type="SUPFAM" id="SSF58104">
    <property type="entry name" value="Methyl-accepting chemotaxis protein (MCP) signaling domain"/>
    <property type="match status" value="1"/>
</dbReference>
<evidence type="ECO:0000256" key="6">
    <source>
        <dbReference type="PROSITE-ProRule" id="PRU00284"/>
    </source>
</evidence>
<keyword evidence="2" id="KW-1003">Cell membrane</keyword>
<comment type="subcellular location">
    <subcellularLocation>
        <location evidence="1">Cell membrane</location>
    </subcellularLocation>
</comment>
<evidence type="ECO:0000256" key="7">
    <source>
        <dbReference type="SAM" id="Phobius"/>
    </source>
</evidence>
<dbReference type="GO" id="GO:0007165">
    <property type="term" value="P:signal transduction"/>
    <property type="evidence" value="ECO:0007669"/>
    <property type="project" value="UniProtKB-KW"/>
</dbReference>
<dbReference type="GO" id="GO:0004888">
    <property type="term" value="F:transmembrane signaling receptor activity"/>
    <property type="evidence" value="ECO:0007669"/>
    <property type="project" value="InterPro"/>
</dbReference>
<dbReference type="InterPro" id="IPR004090">
    <property type="entry name" value="Chemotax_Me-accpt_rcpt"/>
</dbReference>
<reference evidence="10 11" key="1">
    <citation type="submission" date="2018-11" db="EMBL/GenBank/DDBJ databases">
        <title>Complete genome sequence of Paenibacillus baekrokdamisoli strain KCTC 33723.</title>
        <authorList>
            <person name="Kang S.W."/>
            <person name="Lee K.C."/>
            <person name="Kim K.K."/>
            <person name="Kim J.S."/>
            <person name="Kim D.S."/>
            <person name="Ko S.H."/>
            <person name="Yang S.H."/>
            <person name="Lee J.S."/>
        </authorList>
    </citation>
    <scope>NUCLEOTIDE SEQUENCE [LARGE SCALE GENOMIC DNA]</scope>
    <source>
        <strain evidence="10 11">KCTC 33723</strain>
    </source>
</reference>
<dbReference type="Pfam" id="PF12729">
    <property type="entry name" value="4HB_MCP_1"/>
    <property type="match status" value="1"/>
</dbReference>
<keyword evidence="3 7" id="KW-0472">Membrane</keyword>
<dbReference type="OrthoDB" id="358716at2"/>
<dbReference type="PANTHER" id="PTHR32089">
    <property type="entry name" value="METHYL-ACCEPTING CHEMOTAXIS PROTEIN MCPB"/>
    <property type="match status" value="1"/>
</dbReference>
<feature type="transmembrane region" description="Helical" evidence="7">
    <location>
        <begin position="192"/>
        <end position="212"/>
    </location>
</feature>
<dbReference type="InterPro" id="IPR004089">
    <property type="entry name" value="MCPsignal_dom"/>
</dbReference>
<sequence length="528" mass="57244">MKIIMNLKTSVKLISAFVIIAIIVAAVGIYSISNLRLMDNYLKTMYSNNLISVQNLSEAQYSTQEMRVAIRDIGTAATKADKDKLVTNAQVSLKDIQERIDTYRNTPLTQPEKDELKNFDLLYPAYSKAFETATQLAYKDDITEFNNFKTTELRTAATNLRESLVKLMDINVKLAKEVNETANKEYRTARTITIVVVIIAFLVSIILGYIIAQMIARPLNKMVSLVAKVASGDLREKLDMDTKDEVGQLSVSINQMIASYQQLIGGILQSSQSVAAASEEISAGTEEIASSSTNQANSAQSISELFEELTIVINSVALNAEHAAELSKQTVVTASEGEKVVQASLRGMQQVNQTMARLEDDSLTIGSIIEVIDDIADQTNLLALNAAIEAARAGEQGKGFAVVADEVRKLAERSSQATKEISAIIKVMQDNTKKSVEAVLESVAQSSQTGEAFQTIIRMVDDSSQKVHEIAAACEEEAAQATEVMLSVQSIAAASEESAAASEETAATCQSLAELAEDLHTSVSVFKI</sequence>
<dbReference type="Proteomes" id="UP000275368">
    <property type="component" value="Chromosome"/>
</dbReference>
<evidence type="ECO:0000256" key="5">
    <source>
        <dbReference type="ARBA" id="ARBA00029447"/>
    </source>
</evidence>
<dbReference type="InterPro" id="IPR024478">
    <property type="entry name" value="HlyB_4HB_MCP"/>
</dbReference>
<keyword evidence="4 6" id="KW-0807">Transducer</keyword>
<dbReference type="PRINTS" id="PR00260">
    <property type="entry name" value="CHEMTRNSDUCR"/>
</dbReference>
<comment type="similarity">
    <text evidence="5">Belongs to the methyl-accepting chemotaxis (MCP) protein family.</text>
</comment>
<keyword evidence="7" id="KW-0812">Transmembrane</keyword>
<organism evidence="10 11">
    <name type="scientific">Paenibacillus baekrokdamisoli</name>
    <dbReference type="NCBI Taxonomy" id="1712516"/>
    <lineage>
        <taxon>Bacteria</taxon>
        <taxon>Bacillati</taxon>
        <taxon>Bacillota</taxon>
        <taxon>Bacilli</taxon>
        <taxon>Bacillales</taxon>
        <taxon>Paenibacillaceae</taxon>
        <taxon>Paenibacillus</taxon>
    </lineage>
</organism>
<dbReference type="PANTHER" id="PTHR32089:SF112">
    <property type="entry name" value="LYSOZYME-LIKE PROTEIN-RELATED"/>
    <property type="match status" value="1"/>
</dbReference>
<proteinExistence type="inferred from homology"/>
<feature type="domain" description="HAMP" evidence="9">
    <location>
        <begin position="213"/>
        <end position="265"/>
    </location>
</feature>
<name>A0A3G9JP08_9BACL</name>
<evidence type="ECO:0000256" key="3">
    <source>
        <dbReference type="ARBA" id="ARBA00023136"/>
    </source>
</evidence>
<evidence type="ECO:0000259" key="9">
    <source>
        <dbReference type="PROSITE" id="PS50885"/>
    </source>
</evidence>
<dbReference type="GO" id="GO:0005886">
    <property type="term" value="C:plasma membrane"/>
    <property type="evidence" value="ECO:0007669"/>
    <property type="project" value="UniProtKB-SubCell"/>
</dbReference>
<dbReference type="Gene3D" id="1.10.287.950">
    <property type="entry name" value="Methyl-accepting chemotaxis protein"/>
    <property type="match status" value="1"/>
</dbReference>
<dbReference type="CDD" id="cd06225">
    <property type="entry name" value="HAMP"/>
    <property type="match status" value="1"/>
</dbReference>
<feature type="transmembrane region" description="Helical" evidence="7">
    <location>
        <begin position="12"/>
        <end position="32"/>
    </location>
</feature>
<evidence type="ECO:0000313" key="11">
    <source>
        <dbReference type="Proteomes" id="UP000275368"/>
    </source>
</evidence>